<evidence type="ECO:0000259" key="1">
    <source>
        <dbReference type="PROSITE" id="PS50042"/>
    </source>
</evidence>
<sequence length="174" mass="19849">MINLNTFKTKIVQKGDILLKQGEVAKYGFYVISGCLKSYALDHAGKEHIMQFAPENWLISDLDSFTNQVPSLVYIEAIEESEIKIISNEDFDDITVLSKEAVIEIANKYRNNLIASNKRIIGLLSATAEQRYFDFTETYPTLVQRLPLKLIASYIGVTPEYLSDIRRKIAKNKH</sequence>
<dbReference type="CDD" id="cd00038">
    <property type="entry name" value="CAP_ED"/>
    <property type="match status" value="1"/>
</dbReference>
<evidence type="ECO:0000313" key="2">
    <source>
        <dbReference type="EMBL" id="MFC3809343.1"/>
    </source>
</evidence>
<gene>
    <name evidence="2" type="ORF">ACFOOI_01635</name>
</gene>
<keyword evidence="3" id="KW-1185">Reference proteome</keyword>
<dbReference type="SUPFAM" id="SSF51206">
    <property type="entry name" value="cAMP-binding domain-like"/>
    <property type="match status" value="1"/>
</dbReference>
<dbReference type="PROSITE" id="PS50042">
    <property type="entry name" value="CNMP_BINDING_3"/>
    <property type="match status" value="1"/>
</dbReference>
<comment type="caution">
    <text evidence="2">The sequence shown here is derived from an EMBL/GenBank/DDBJ whole genome shotgun (WGS) entry which is preliminary data.</text>
</comment>
<protein>
    <submittedName>
        <fullName evidence="2">Crp/Fnr family transcriptional regulator</fullName>
    </submittedName>
</protein>
<name>A0ABV7YPR4_9BACT</name>
<dbReference type="InterPro" id="IPR000595">
    <property type="entry name" value="cNMP-bd_dom"/>
</dbReference>
<dbReference type="EMBL" id="JBHRYQ010000001">
    <property type="protein sequence ID" value="MFC3809343.1"/>
    <property type="molecule type" value="Genomic_DNA"/>
</dbReference>
<accession>A0ABV7YPR4</accession>
<dbReference type="Gene3D" id="2.60.120.10">
    <property type="entry name" value="Jelly Rolls"/>
    <property type="match status" value="1"/>
</dbReference>
<dbReference type="InterPro" id="IPR018490">
    <property type="entry name" value="cNMP-bd_dom_sf"/>
</dbReference>
<dbReference type="Proteomes" id="UP001595616">
    <property type="component" value="Unassembled WGS sequence"/>
</dbReference>
<proteinExistence type="predicted"/>
<dbReference type="InterPro" id="IPR014710">
    <property type="entry name" value="RmlC-like_jellyroll"/>
</dbReference>
<dbReference type="Pfam" id="PF00027">
    <property type="entry name" value="cNMP_binding"/>
    <property type="match status" value="1"/>
</dbReference>
<evidence type="ECO:0000313" key="3">
    <source>
        <dbReference type="Proteomes" id="UP001595616"/>
    </source>
</evidence>
<feature type="domain" description="Cyclic nucleotide-binding" evidence="1">
    <location>
        <begin position="1"/>
        <end position="94"/>
    </location>
</feature>
<reference evidence="3" key="1">
    <citation type="journal article" date="2019" name="Int. J. Syst. Evol. Microbiol.">
        <title>The Global Catalogue of Microorganisms (GCM) 10K type strain sequencing project: providing services to taxonomists for standard genome sequencing and annotation.</title>
        <authorList>
            <consortium name="The Broad Institute Genomics Platform"/>
            <consortium name="The Broad Institute Genome Sequencing Center for Infectious Disease"/>
            <person name="Wu L."/>
            <person name="Ma J."/>
        </authorList>
    </citation>
    <scope>NUCLEOTIDE SEQUENCE [LARGE SCALE GENOMIC DNA]</scope>
    <source>
        <strain evidence="3">CECT 7956</strain>
    </source>
</reference>
<organism evidence="2 3">
    <name type="scientific">Lacihabitans lacunae</name>
    <dbReference type="NCBI Taxonomy" id="1028214"/>
    <lineage>
        <taxon>Bacteria</taxon>
        <taxon>Pseudomonadati</taxon>
        <taxon>Bacteroidota</taxon>
        <taxon>Cytophagia</taxon>
        <taxon>Cytophagales</taxon>
        <taxon>Leadbetterellaceae</taxon>
        <taxon>Lacihabitans</taxon>
    </lineage>
</organism>
<dbReference type="RefSeq" id="WP_379834267.1">
    <property type="nucleotide sequence ID" value="NZ_JBHRYQ010000001.1"/>
</dbReference>